<dbReference type="Proteomes" id="UP000663881">
    <property type="component" value="Unassembled WGS sequence"/>
</dbReference>
<evidence type="ECO:0000313" key="1">
    <source>
        <dbReference type="EMBL" id="CAF1009779.1"/>
    </source>
</evidence>
<protein>
    <submittedName>
        <fullName evidence="4">Uncharacterized protein</fullName>
    </submittedName>
</protein>
<evidence type="ECO:0000313" key="3">
    <source>
        <dbReference type="EMBL" id="CAF3700675.1"/>
    </source>
</evidence>
<dbReference type="Proteomes" id="UP000663891">
    <property type="component" value="Unassembled WGS sequence"/>
</dbReference>
<evidence type="ECO:0000313" key="5">
    <source>
        <dbReference type="Proteomes" id="UP000663881"/>
    </source>
</evidence>
<dbReference type="AlphaFoldDB" id="A0A819VL03"/>
<reference evidence="4" key="1">
    <citation type="submission" date="2021-02" db="EMBL/GenBank/DDBJ databases">
        <authorList>
            <person name="Nowell W R."/>
        </authorList>
    </citation>
    <scope>NUCLEOTIDE SEQUENCE</scope>
</reference>
<organism evidence="4 5">
    <name type="scientific">Adineta steineri</name>
    <dbReference type="NCBI Taxonomy" id="433720"/>
    <lineage>
        <taxon>Eukaryota</taxon>
        <taxon>Metazoa</taxon>
        <taxon>Spiralia</taxon>
        <taxon>Gnathifera</taxon>
        <taxon>Rotifera</taxon>
        <taxon>Eurotatoria</taxon>
        <taxon>Bdelloidea</taxon>
        <taxon>Adinetida</taxon>
        <taxon>Adinetidae</taxon>
        <taxon>Adineta</taxon>
    </lineage>
</organism>
<dbReference type="EMBL" id="CAJOAZ010000709">
    <property type="protein sequence ID" value="CAF3700675.1"/>
    <property type="molecule type" value="Genomic_DNA"/>
</dbReference>
<dbReference type="EMBL" id="CAJNON010000176">
    <property type="protein sequence ID" value="CAF1069682.1"/>
    <property type="molecule type" value="Genomic_DNA"/>
</dbReference>
<gene>
    <name evidence="1" type="ORF">JYZ213_LOCUS16464</name>
    <name evidence="4" type="ORF">OKA104_LOCUS36198</name>
    <name evidence="3" type="ORF">OXD698_LOCUS12259</name>
    <name evidence="2" type="ORF">VCS650_LOCUS18409</name>
</gene>
<dbReference type="EMBL" id="CAJOAY010005532">
    <property type="protein sequence ID" value="CAF4110843.1"/>
    <property type="molecule type" value="Genomic_DNA"/>
</dbReference>
<comment type="caution">
    <text evidence="4">The sequence shown here is derived from an EMBL/GenBank/DDBJ whole genome shotgun (WGS) entry which is preliminary data.</text>
</comment>
<name>A0A819VL03_9BILA</name>
<accession>A0A819VL03</accession>
<dbReference type="Proteomes" id="UP000663844">
    <property type="component" value="Unassembled WGS sequence"/>
</dbReference>
<evidence type="ECO:0000313" key="2">
    <source>
        <dbReference type="EMBL" id="CAF1069682.1"/>
    </source>
</evidence>
<dbReference type="EMBL" id="CAJNOG010000148">
    <property type="protein sequence ID" value="CAF1009779.1"/>
    <property type="molecule type" value="Genomic_DNA"/>
</dbReference>
<sequence length="127" mass="14635">MSATCSIVWYHLPKYQFSFNFYEAFTETSPALNITMRALSQITTKNHLIMYFSAHFIPFDEYTGTSPTGVPESVRNRIKNTFSKKTNLLSIIFQDDELLVAPVPYTTNGSYLGREKETDIEIINIYK</sequence>
<evidence type="ECO:0000313" key="4">
    <source>
        <dbReference type="EMBL" id="CAF4110843.1"/>
    </source>
</evidence>
<dbReference type="Proteomes" id="UP000663845">
    <property type="component" value="Unassembled WGS sequence"/>
</dbReference>
<dbReference type="OrthoDB" id="9971850at2759"/>
<proteinExistence type="predicted"/>